<evidence type="ECO:0000256" key="1">
    <source>
        <dbReference type="ARBA" id="ARBA00023054"/>
    </source>
</evidence>
<feature type="coiled-coil region" evidence="2">
    <location>
        <begin position="198"/>
        <end position="364"/>
    </location>
</feature>
<feature type="coiled-coil region" evidence="2">
    <location>
        <begin position="1604"/>
        <end position="1702"/>
    </location>
</feature>
<feature type="coiled-coil region" evidence="2">
    <location>
        <begin position="2028"/>
        <end position="2159"/>
    </location>
</feature>
<feature type="coiled-coil region" evidence="2">
    <location>
        <begin position="400"/>
        <end position="427"/>
    </location>
</feature>
<feature type="coiled-coil region" evidence="2">
    <location>
        <begin position="488"/>
        <end position="789"/>
    </location>
</feature>
<dbReference type="EMBL" id="CAJPEX010000154">
    <property type="protein sequence ID" value="CAG0913798.1"/>
    <property type="molecule type" value="Genomic_DNA"/>
</dbReference>
<feature type="coiled-coil region" evidence="2">
    <location>
        <begin position="914"/>
        <end position="1150"/>
    </location>
</feature>
<feature type="coiled-coil region" evidence="2">
    <location>
        <begin position="1466"/>
        <end position="1578"/>
    </location>
</feature>
<evidence type="ECO:0000256" key="3">
    <source>
        <dbReference type="SAM" id="MobiDB-lite"/>
    </source>
</evidence>
<evidence type="ECO:0000313" key="4">
    <source>
        <dbReference type="EMBL" id="CAD7273646.1"/>
    </source>
</evidence>
<sequence length="2517" mass="283816">MAALSAILKDWIADLNLGSSPAKQFLELLLRIDKSNNVLILHRRKHDCDFSTTSGIVVSELKRMMDAENVQFDADAIRRADWNPEKAKFVLGWLYVVLYCKRIQCPELLKLTNLPQEKQIVVEDCLKKLDVSRNQLTDALLNKLVGIVAVKRPLFASPTPRKRGRSPSRFSSSLAGVPESSSVPAQFVSAQKRRDNKIVVLEQELRVVKEENEELCRKCDSLSSQVSALQEDVKQKSNTIKSKTHDIETLESLLNAKESSDDAEERTDRLLAQLKTLKADLKNETETRQLEEAARNTAELKVLQLEENQRVLISDNLEIKAALKNLKDALEVAEKSAEISAAQFAELEKANNELKEELGSYQNGFDSQPPAKLRRLSEECRRSFGNSSLNASHDSNNLYMALLEDKNEELIKILEESKIQVGKLEEAEAAVKSQLRDTVLEKCELEKAFEDYRAATEISAATMEEKICRLTSETKALEKAKGEHMSAINSLNTELKIQGNEIDALTKLREEQEKKLAEASEKIAFGDSAIEELRYQWSDTENRLNKTASEAACLQKSLQRSQDEKEKLQTTWNSERDFLQRELKRTDEVLSEVKLDYETLKDEYESRNKQLQAVQSHLEHLQKLKIESDSQMVVLRESASNLETELQSSQENFRQASEKIMNLETELLSSVEQKKQFESLSSSLQNQVYTLETTLENVRNRLSQERDEAQRSLHETRDSLAASEILVENLQKCVEENAQMLESVEDELTQIQAELADSKKHQEILKSQLQELKMTRAQLEKDLEVGNQREADLCEKLAVTTEKILFLSGTLDQEKALRGDEKKVFESNCADFERTIVGLRADLLSSEKHVECVRTELEILSQSSESMTAELKERLCQLETDLLSARATCQTTCEALEEAQSSLESEQSSRIEITSDFKIQISQLQNQISDLEQQKLEVFASLKACEEKLCAANNSVEDVRAELVSEVQKKQKVTEEMQVLLGVAHEEKLALSEQLKVTKEEAACSLREMEARIFQLDKDLVSAIEESTITREALEAAQASLKRENSSKEEIITNLETEKSELKRQISELEEKRQEVCRSLEESAEELSVARTSIESLRTELSSEIERKQQLVGELTDLQKSVQDEKLSLTEKLEVAEEQAVSALQEMEERICQLETDLLSAKTTSEDTREALEASQALLESEKSSKKEMILNFETQLSELQSRISELEKQKRGVCDSLEATEKKLSDAKRSFEDLQSELISEIQKKEDLAGDMEVLRKSAQDEKLALNDILKAAEEKAASSSLELKERISRLEVDLLSARTTSEDTREALESSQALLEREKSSKKEMVLDFETQLSELQSRISELEKQKRGVRDSLEATEKKLSDANRSFEDLQSELISEIQKKKDLARDMEVLRKSAHDEKLALIEQLKLKEEKAASAFNEMKERISQLEVDLLSARTTSEDTREALESSQALLEREKSSKKALISKFEAQIIELHERISELEKQKQGFTDSVEALEEKLSTANGCIESLKSELISEIQKKNDLVEEMEILQKSAGDEKLALTEKLNVINEEAVCSLREQKTRIHQLESELLSARATSDDTRKTLEATQASLDKEQSSKKEIISKVEQQLSGLQDRISELEKQKQDVRDSLEATTEKLSAADCSIKTLQTEMLSEIETKEELVNKIEVLEKSAHDEKLASVEQLKVTKEEAASVLREMTDRICQLEADLLSARTMSDDSREALEAYQASLESEKSSKKEMMSNYESQMSEFQRQILELERQKQGVRDSLEATEKKLFNANRSFEDLQSELISEIQKKKDLAGDMEVLRKSAHDEKLALIEQLKLKEEKAASSLNELKERVTSLEQMLASSNEESTSLTRTLDDLKDSFAQERAQRSALMKSLEDQLSSLQVEISGYIQEKQAVALALEDAQSLLATSREEVQTLSSKLAAKDEALITQEKNSGAEKESLKLQLESVSALAENLKGELKTKTGEIAKLKAIQDEATASCITFATKYNLARPEKFSNPEFLASVFKKLDTFMSTVLADVKSADEKMDCMEKENRKLKKAMENAEAQWKQKEVSMLSMVSDASMSELNKVISDKDKRIADIKNERNSVVHHLEDLKSKLDSYSTEIQRQREQISTLSKDKNFHEQRVQSMKANFEEKLKSLNHAYERELKKKDGELLKVSNQLSFAETKLKERRKPNNDHIYETIDEACSRDFMRPPARRESAVSTRSNLSVLDRSTASNASSGRSARLSTASTLTLPCADELGELLSSTEIAKLQFGRGTIETALASDPFGRVSELQRRNSVLPMHLRSCYPSEMDVTSVVGERELKNINVEAMALDVLDRLPADSLQQRVRRGRRSRSMSPQAPSLPPRRPLGQIDHNSPLASRSGAASKRGADVKNDTFSAFDADSSFVSEKRQRMEQASIPGKAAALTPGNNFAASGRPRLSLAVPSGSSKSAKRNMLNLSNLSTSTTPSSLRKLMRGSLRVSRPAADKENVSLLENSDGSPATRTRAKLNSSKAHVFRNPFSGR</sequence>
<proteinExistence type="predicted"/>
<feature type="coiled-coil region" evidence="2">
    <location>
        <begin position="1820"/>
        <end position="1854"/>
    </location>
</feature>
<feature type="coiled-coil region" evidence="2">
    <location>
        <begin position="1190"/>
        <end position="1277"/>
    </location>
</feature>
<dbReference type="PANTHER" id="PTHR18870">
    <property type="entry name" value="PROTEIN TAG-278-RELATED"/>
    <property type="match status" value="1"/>
</dbReference>
<dbReference type="OrthoDB" id="2436455at2759"/>
<evidence type="ECO:0000256" key="2">
    <source>
        <dbReference type="SAM" id="Coils"/>
    </source>
</evidence>
<accession>A0A7R9BFE9</accession>
<evidence type="ECO:0000313" key="5">
    <source>
        <dbReference type="Proteomes" id="UP000678499"/>
    </source>
</evidence>
<dbReference type="SUPFAM" id="SSF57997">
    <property type="entry name" value="Tropomyosin"/>
    <property type="match status" value="1"/>
</dbReference>
<dbReference type="Proteomes" id="UP000678499">
    <property type="component" value="Unassembled WGS sequence"/>
</dbReference>
<keyword evidence="5" id="KW-1185">Reference proteome</keyword>
<reference evidence="4" key="1">
    <citation type="submission" date="2020-11" db="EMBL/GenBank/DDBJ databases">
        <authorList>
            <person name="Tran Van P."/>
        </authorList>
    </citation>
    <scope>NUCLEOTIDE SEQUENCE</scope>
</reference>
<dbReference type="Gene3D" id="1.10.287.1490">
    <property type="match status" value="1"/>
</dbReference>
<feature type="compositionally biased region" description="Polar residues" evidence="3">
    <location>
        <begin position="2486"/>
        <end position="2506"/>
    </location>
</feature>
<dbReference type="EMBL" id="OA882191">
    <property type="protein sequence ID" value="CAD7273646.1"/>
    <property type="molecule type" value="Genomic_DNA"/>
</dbReference>
<feature type="coiled-coil region" evidence="2">
    <location>
        <begin position="1328"/>
        <end position="1376"/>
    </location>
</feature>
<keyword evidence="1 2" id="KW-0175">Coiled coil</keyword>
<feature type="region of interest" description="Disordered" evidence="3">
    <location>
        <begin position="158"/>
        <end position="179"/>
    </location>
</feature>
<gene>
    <name evidence="4" type="ORF">NMOB1V02_LOCUS1521</name>
</gene>
<feature type="region of interest" description="Disordered" evidence="3">
    <location>
        <begin position="2471"/>
        <end position="2517"/>
    </location>
</feature>
<organism evidence="4">
    <name type="scientific">Notodromas monacha</name>
    <dbReference type="NCBI Taxonomy" id="399045"/>
    <lineage>
        <taxon>Eukaryota</taxon>
        <taxon>Metazoa</taxon>
        <taxon>Ecdysozoa</taxon>
        <taxon>Arthropoda</taxon>
        <taxon>Crustacea</taxon>
        <taxon>Oligostraca</taxon>
        <taxon>Ostracoda</taxon>
        <taxon>Podocopa</taxon>
        <taxon>Podocopida</taxon>
        <taxon>Cypridocopina</taxon>
        <taxon>Cypridoidea</taxon>
        <taxon>Cyprididae</taxon>
        <taxon>Notodromas</taxon>
    </lineage>
</organism>
<feature type="coiled-coil region" evidence="2">
    <location>
        <begin position="1735"/>
        <end position="1790"/>
    </location>
</feature>
<feature type="region of interest" description="Disordered" evidence="3">
    <location>
        <begin position="2336"/>
        <end position="2383"/>
    </location>
</feature>
<name>A0A7R9BFE9_9CRUS</name>
<dbReference type="PANTHER" id="PTHR18870:SF9">
    <property type="entry name" value="PROTEIN TAG-278-RELATED"/>
    <property type="match status" value="1"/>
</dbReference>
<protein>
    <submittedName>
        <fullName evidence="4">Uncharacterized protein</fullName>
    </submittedName>
</protein>
<feature type="compositionally biased region" description="Polar residues" evidence="3">
    <location>
        <begin position="168"/>
        <end position="179"/>
    </location>
</feature>
<feature type="coiled-coil region" evidence="2">
    <location>
        <begin position="1880"/>
        <end position="1981"/>
    </location>
</feature>